<comment type="caution">
    <text evidence="1">The sequence shown here is derived from an EMBL/GenBank/DDBJ whole genome shotgun (WGS) entry which is preliminary data.</text>
</comment>
<proteinExistence type="predicted"/>
<name>A0ACC3MFE7_9PEZI</name>
<evidence type="ECO:0000313" key="2">
    <source>
        <dbReference type="Proteomes" id="UP001281147"/>
    </source>
</evidence>
<accession>A0ACC3MFE7</accession>
<sequence length="398" mass="46171">MSLFLHRPLPIRHPTYRTFSTTTCRAISLQLEKNDPSAVADTVPAYPYGPAHWYKQSNKGLYGAQRIQFGNNVGPKFNTKTRRSWHPNVFRKKLYSPSLRRHVQVRVSARVLRTIDKLGGLDEYLLGEKEMRVKELGMSGWWLRWAIMQTPAVRRRFREERERLGLPEEGIEALVAEMGEATEEGEIQIASKGEDLLETEPVASADAFTIEHNPELPPLKFRVGPKQQLVLTPSGWRRTRPNHEPDFKAQARKTDTSVQKYVDLKARRIKTLLKQKLAFTTPEFDPTKIKLRREEKDKITRGVKTRLLNEALENKWQARVRTIAKGKRRRRQVHEARVKAEVNRSDRMRRRRQRAIAREVNQQAEAEQASPERRNQLLAEVKERARAQASPSDKLETG</sequence>
<keyword evidence="2" id="KW-1185">Reference proteome</keyword>
<organism evidence="1 2">
    <name type="scientific">Vermiconidia calcicola</name>
    <dbReference type="NCBI Taxonomy" id="1690605"/>
    <lineage>
        <taxon>Eukaryota</taxon>
        <taxon>Fungi</taxon>
        <taxon>Dikarya</taxon>
        <taxon>Ascomycota</taxon>
        <taxon>Pezizomycotina</taxon>
        <taxon>Dothideomycetes</taxon>
        <taxon>Dothideomycetidae</taxon>
        <taxon>Mycosphaerellales</taxon>
        <taxon>Extremaceae</taxon>
        <taxon>Vermiconidia</taxon>
    </lineage>
</organism>
<dbReference type="EMBL" id="JAUTXU010000309">
    <property type="protein sequence ID" value="KAK3686635.1"/>
    <property type="molecule type" value="Genomic_DNA"/>
</dbReference>
<dbReference type="Proteomes" id="UP001281147">
    <property type="component" value="Unassembled WGS sequence"/>
</dbReference>
<gene>
    <name evidence="1" type="ORF">LTR37_019616</name>
</gene>
<reference evidence="1" key="1">
    <citation type="submission" date="2023-07" db="EMBL/GenBank/DDBJ databases">
        <title>Black Yeasts Isolated from many extreme environments.</title>
        <authorList>
            <person name="Coleine C."/>
            <person name="Stajich J.E."/>
            <person name="Selbmann L."/>
        </authorList>
    </citation>
    <scope>NUCLEOTIDE SEQUENCE</scope>
    <source>
        <strain evidence="1">CCFEE 5714</strain>
    </source>
</reference>
<evidence type="ECO:0000313" key="1">
    <source>
        <dbReference type="EMBL" id="KAK3686635.1"/>
    </source>
</evidence>
<protein>
    <submittedName>
        <fullName evidence="1">Uncharacterized protein</fullName>
    </submittedName>
</protein>